<protein>
    <submittedName>
        <fullName evidence="2">Uncharacterized protein</fullName>
    </submittedName>
</protein>
<evidence type="ECO:0000256" key="1">
    <source>
        <dbReference type="SAM" id="MobiDB-lite"/>
    </source>
</evidence>
<sequence>MEKDATSTLTEDTTIHPRFSDDSRSGGIDDDLSAILRDLSEVSREESVIMNMNNTKIMSYVYVLPIPVIAENSPSGVVDEYVYLEQAVRLGRFHFDYDGTRIQLGWASFEKL</sequence>
<dbReference type="Proteomes" id="UP000299102">
    <property type="component" value="Unassembled WGS sequence"/>
</dbReference>
<feature type="compositionally biased region" description="Polar residues" evidence="1">
    <location>
        <begin position="1"/>
        <end position="12"/>
    </location>
</feature>
<name>A0A4C1WBV9_EUMVA</name>
<feature type="region of interest" description="Disordered" evidence="1">
    <location>
        <begin position="1"/>
        <end position="28"/>
    </location>
</feature>
<accession>A0A4C1WBV9</accession>
<organism evidence="2 3">
    <name type="scientific">Eumeta variegata</name>
    <name type="common">Bagworm moth</name>
    <name type="synonym">Eumeta japonica</name>
    <dbReference type="NCBI Taxonomy" id="151549"/>
    <lineage>
        <taxon>Eukaryota</taxon>
        <taxon>Metazoa</taxon>
        <taxon>Ecdysozoa</taxon>
        <taxon>Arthropoda</taxon>
        <taxon>Hexapoda</taxon>
        <taxon>Insecta</taxon>
        <taxon>Pterygota</taxon>
        <taxon>Neoptera</taxon>
        <taxon>Endopterygota</taxon>
        <taxon>Lepidoptera</taxon>
        <taxon>Glossata</taxon>
        <taxon>Ditrysia</taxon>
        <taxon>Tineoidea</taxon>
        <taxon>Psychidae</taxon>
        <taxon>Oiketicinae</taxon>
        <taxon>Eumeta</taxon>
    </lineage>
</organism>
<gene>
    <name evidence="2" type="ORF">EVAR_98060_1</name>
</gene>
<dbReference type="AlphaFoldDB" id="A0A4C1WBV9"/>
<comment type="caution">
    <text evidence="2">The sequence shown here is derived from an EMBL/GenBank/DDBJ whole genome shotgun (WGS) entry which is preliminary data.</text>
</comment>
<feature type="compositionally biased region" description="Basic and acidic residues" evidence="1">
    <location>
        <begin position="13"/>
        <end position="24"/>
    </location>
</feature>
<keyword evidence="3" id="KW-1185">Reference proteome</keyword>
<dbReference type="EMBL" id="BGZK01000532">
    <property type="protein sequence ID" value="GBP48876.1"/>
    <property type="molecule type" value="Genomic_DNA"/>
</dbReference>
<proteinExistence type="predicted"/>
<evidence type="ECO:0000313" key="2">
    <source>
        <dbReference type="EMBL" id="GBP48876.1"/>
    </source>
</evidence>
<evidence type="ECO:0000313" key="3">
    <source>
        <dbReference type="Proteomes" id="UP000299102"/>
    </source>
</evidence>
<reference evidence="2 3" key="1">
    <citation type="journal article" date="2019" name="Commun. Biol.">
        <title>The bagworm genome reveals a unique fibroin gene that provides high tensile strength.</title>
        <authorList>
            <person name="Kono N."/>
            <person name="Nakamura H."/>
            <person name="Ohtoshi R."/>
            <person name="Tomita M."/>
            <person name="Numata K."/>
            <person name="Arakawa K."/>
        </authorList>
    </citation>
    <scope>NUCLEOTIDE SEQUENCE [LARGE SCALE GENOMIC DNA]</scope>
</reference>
<dbReference type="OrthoDB" id="407509at2759"/>